<sequence>MPTVTIVSPEDRPIYEASFPQALSGRQAVLEQIVLHSSLDMVDEKMWDTRDMYLKVVDRYNDQLISAFVTPSNYRFLLLHDSRHEDGVKPFFNDLHELFVKATLNPLYVDNEPITSTAFHDKVLLLARKYL</sequence>
<dbReference type="AlphaFoldDB" id="A0A2V3IZJ6"/>
<dbReference type="Pfam" id="PF04628">
    <property type="entry name" value="Sedlin_N"/>
    <property type="match status" value="1"/>
</dbReference>
<evidence type="ECO:0000313" key="2">
    <source>
        <dbReference type="Proteomes" id="UP000247409"/>
    </source>
</evidence>
<dbReference type="PANTHER" id="PTHR12403">
    <property type="entry name" value="TRAFFICKING PROTEIN PARTICLE COMPLEX SUBUNIT 2"/>
    <property type="match status" value="1"/>
</dbReference>
<evidence type="ECO:0000313" key="1">
    <source>
        <dbReference type="EMBL" id="PXF47582.1"/>
    </source>
</evidence>
<dbReference type="InterPro" id="IPR011012">
    <property type="entry name" value="Longin-like_dom_sf"/>
</dbReference>
<dbReference type="GO" id="GO:0005737">
    <property type="term" value="C:cytoplasm"/>
    <property type="evidence" value="ECO:0007669"/>
    <property type="project" value="GOC"/>
</dbReference>
<reference evidence="1 2" key="1">
    <citation type="journal article" date="2018" name="Mol. Biol. Evol.">
        <title>Analysis of the draft genome of the red seaweed Gracilariopsis chorda provides insights into genome size evolution in Rhodophyta.</title>
        <authorList>
            <person name="Lee J."/>
            <person name="Yang E.C."/>
            <person name="Graf L."/>
            <person name="Yang J.H."/>
            <person name="Qiu H."/>
            <person name="Zel Zion U."/>
            <person name="Chan C.X."/>
            <person name="Stephens T.G."/>
            <person name="Weber A.P.M."/>
            <person name="Boo G.H."/>
            <person name="Boo S.M."/>
            <person name="Kim K.M."/>
            <person name="Shin Y."/>
            <person name="Jung M."/>
            <person name="Lee S.J."/>
            <person name="Yim H.S."/>
            <person name="Lee J.H."/>
            <person name="Bhattacharya D."/>
            <person name="Yoon H.S."/>
        </authorList>
    </citation>
    <scope>NUCLEOTIDE SEQUENCE [LARGE SCALE GENOMIC DNA]</scope>
    <source>
        <strain evidence="1 2">SKKU-2015</strain>
        <tissue evidence="1">Whole body</tissue>
    </source>
</reference>
<comment type="caution">
    <text evidence="1">The sequence shown here is derived from an EMBL/GenBank/DDBJ whole genome shotgun (WGS) entry which is preliminary data.</text>
</comment>
<gene>
    <name evidence="1" type="ORF">BWQ96_02726</name>
</gene>
<proteinExistence type="predicted"/>
<dbReference type="SUPFAM" id="SSF64356">
    <property type="entry name" value="SNARE-like"/>
    <property type="match status" value="1"/>
</dbReference>
<name>A0A2V3IZJ6_9FLOR</name>
<dbReference type="OrthoDB" id="10252102at2759"/>
<dbReference type="Proteomes" id="UP000247409">
    <property type="component" value="Unassembled WGS sequence"/>
</dbReference>
<organism evidence="1 2">
    <name type="scientific">Gracilariopsis chorda</name>
    <dbReference type="NCBI Taxonomy" id="448386"/>
    <lineage>
        <taxon>Eukaryota</taxon>
        <taxon>Rhodophyta</taxon>
        <taxon>Florideophyceae</taxon>
        <taxon>Rhodymeniophycidae</taxon>
        <taxon>Gracilariales</taxon>
        <taxon>Gracilariaceae</taxon>
        <taxon>Gracilariopsis</taxon>
    </lineage>
</organism>
<protein>
    <submittedName>
        <fullName evidence="1">Trafficking protein particle complex subunit 2</fullName>
    </submittedName>
</protein>
<dbReference type="CDD" id="cd14825">
    <property type="entry name" value="TRAPPC2_sedlin"/>
    <property type="match status" value="1"/>
</dbReference>
<accession>A0A2V3IZJ6</accession>
<dbReference type="InterPro" id="IPR006722">
    <property type="entry name" value="Sedlin"/>
</dbReference>
<dbReference type="EMBL" id="NBIV01000023">
    <property type="protein sequence ID" value="PXF47582.1"/>
    <property type="molecule type" value="Genomic_DNA"/>
</dbReference>
<dbReference type="GO" id="GO:0006888">
    <property type="term" value="P:endoplasmic reticulum to Golgi vesicle-mediated transport"/>
    <property type="evidence" value="ECO:0007669"/>
    <property type="project" value="InterPro"/>
</dbReference>
<dbReference type="STRING" id="448386.A0A2V3IZJ6"/>
<keyword evidence="2" id="KW-1185">Reference proteome</keyword>
<dbReference type="Gene3D" id="3.30.450.70">
    <property type="match status" value="1"/>
</dbReference>